<dbReference type="CDD" id="cd09274">
    <property type="entry name" value="RNase_HI_RT_Ty3"/>
    <property type="match status" value="1"/>
</dbReference>
<dbReference type="Gene3D" id="3.30.420.10">
    <property type="entry name" value="Ribonuclease H-like superfamily/Ribonuclease H"/>
    <property type="match status" value="1"/>
</dbReference>
<dbReference type="PROSITE" id="PS50879">
    <property type="entry name" value="RNASE_H_1"/>
    <property type="match status" value="1"/>
</dbReference>
<dbReference type="InterPro" id="IPR041577">
    <property type="entry name" value="RT_RNaseH_2"/>
</dbReference>
<sequence>MKNPGSKDDVRTLIGKLSYIRRFIPALSELISPFQHLLKKGSTFKWEKAEQEAFEKIKKVLASTQTMSPPTQGRPMALYLTSTNQSVGALLVQEVEGVEKPIYYLSRLIKGTETRYSAMEKHCLALIYATQKFRHYFLAHSINLMTKSDPIRFLLKRPILSGRLTRWTLIIGEFDITPVLPRAIRSQALADLLALFPSGNHEPIDDNLPGEFPEVAMCEEGRLWELHFDGSPSQPEGGAGIVLTNPEGKSIPLSYKLSFPCTNNEAEYEALILGLLVAQYMGIQRIHVKGDSNLVVKQVTGQFGVKEPSLATYRERVFAIAKTFKEHKFQHIVRSENRQADALAGFGAKVQLDGIQKTFVTTRRIQPVSVLDLLHCPLESNCWQQSIISKLKSPKSSDMITLKDLNLQGQQLFRKGADMYIFPGPPQESINPATFTLGALLASGTTLPLAPLYLGTLYSRLDQRFRGYSPPPVEALGESSGTLALRARMWKHGRRKVPLQNVIDQVDAFIHRPYRRWNAGYESHDAIYRDSPRKSTSRRADMEGAVYNPQRVARQFGFDQIPCTLVGRRSIKEACQMVTFSKHSPHHGGATDDNNFQVPVSLYEGYSIFPTALLIAPQVHNMHDAEVIDEAHDVFLGMSGLSIKFVKFHGLISFRVLFGHIFLLIRYSEGDLRHFSPGRTISSNVAPSSLTEVVLYLFVRIIKASSIRGCFRASASSHCLRKCCHSMFNSLLDDVFQESRGDDDLVSSCFVIHAYSSPFR</sequence>
<dbReference type="SUPFAM" id="SSF56672">
    <property type="entry name" value="DNA/RNA polymerases"/>
    <property type="match status" value="1"/>
</dbReference>
<dbReference type="PANTHER" id="PTHR48475">
    <property type="entry name" value="RIBONUCLEASE H"/>
    <property type="match status" value="1"/>
</dbReference>
<keyword evidence="2" id="KW-0548">Nucleotidyltransferase</keyword>
<dbReference type="SUPFAM" id="SSF53098">
    <property type="entry name" value="Ribonuclease H-like"/>
    <property type="match status" value="1"/>
</dbReference>
<evidence type="ECO:0000259" key="1">
    <source>
        <dbReference type="PROSITE" id="PS50879"/>
    </source>
</evidence>
<dbReference type="Gene3D" id="3.30.70.270">
    <property type="match status" value="1"/>
</dbReference>
<dbReference type="Pfam" id="PF17919">
    <property type="entry name" value="RT_RNaseH_2"/>
    <property type="match status" value="1"/>
</dbReference>
<dbReference type="Pfam" id="PF13456">
    <property type="entry name" value="RVT_3"/>
    <property type="match status" value="1"/>
</dbReference>
<dbReference type="GO" id="GO:0003964">
    <property type="term" value="F:RNA-directed DNA polymerase activity"/>
    <property type="evidence" value="ECO:0007669"/>
    <property type="project" value="UniProtKB-KW"/>
</dbReference>
<dbReference type="Proteomes" id="UP000634136">
    <property type="component" value="Unassembled WGS sequence"/>
</dbReference>
<reference evidence="2" key="1">
    <citation type="submission" date="2020-09" db="EMBL/GenBank/DDBJ databases">
        <title>Genome-Enabled Discovery of Anthraquinone Biosynthesis in Senna tora.</title>
        <authorList>
            <person name="Kang S.-H."/>
            <person name="Pandey R.P."/>
            <person name="Lee C.-M."/>
            <person name="Sim J.-S."/>
            <person name="Jeong J.-T."/>
            <person name="Choi B.-S."/>
            <person name="Jung M."/>
            <person name="Ginzburg D."/>
            <person name="Zhao K."/>
            <person name="Won S.Y."/>
            <person name="Oh T.-J."/>
            <person name="Yu Y."/>
            <person name="Kim N.-H."/>
            <person name="Lee O.R."/>
            <person name="Lee T.-H."/>
            <person name="Bashyal P."/>
            <person name="Kim T.-S."/>
            <person name="Lee W.-H."/>
            <person name="Kawkins C."/>
            <person name="Kim C.-K."/>
            <person name="Kim J.S."/>
            <person name="Ahn B.O."/>
            <person name="Rhee S.Y."/>
            <person name="Sohng J.K."/>
        </authorList>
    </citation>
    <scope>NUCLEOTIDE SEQUENCE</scope>
    <source>
        <tissue evidence="2">Leaf</tissue>
    </source>
</reference>
<dbReference type="InterPro" id="IPR002156">
    <property type="entry name" value="RNaseH_domain"/>
</dbReference>
<dbReference type="GO" id="GO:0003676">
    <property type="term" value="F:nucleic acid binding"/>
    <property type="evidence" value="ECO:0007669"/>
    <property type="project" value="InterPro"/>
</dbReference>
<dbReference type="InterPro" id="IPR012337">
    <property type="entry name" value="RNaseH-like_sf"/>
</dbReference>
<dbReference type="InterPro" id="IPR043502">
    <property type="entry name" value="DNA/RNA_pol_sf"/>
</dbReference>
<feature type="domain" description="RNase H type-1" evidence="1">
    <location>
        <begin position="220"/>
        <end position="349"/>
    </location>
</feature>
<dbReference type="PANTHER" id="PTHR48475:SF1">
    <property type="entry name" value="RNASE H TYPE-1 DOMAIN-CONTAINING PROTEIN"/>
    <property type="match status" value="1"/>
</dbReference>
<protein>
    <submittedName>
        <fullName evidence="2">Reverse transcriptase</fullName>
    </submittedName>
</protein>
<dbReference type="EMBL" id="JAAIUW010000002">
    <property type="protein sequence ID" value="KAF7842062.1"/>
    <property type="molecule type" value="Genomic_DNA"/>
</dbReference>
<dbReference type="OrthoDB" id="1425297at2759"/>
<proteinExistence type="predicted"/>
<accession>A0A834XCY1</accession>
<evidence type="ECO:0000313" key="3">
    <source>
        <dbReference type="Proteomes" id="UP000634136"/>
    </source>
</evidence>
<dbReference type="InterPro" id="IPR036397">
    <property type="entry name" value="RNaseH_sf"/>
</dbReference>
<dbReference type="InterPro" id="IPR043128">
    <property type="entry name" value="Rev_trsase/Diguanyl_cyclase"/>
</dbReference>
<name>A0A834XCY1_9FABA</name>
<dbReference type="AlphaFoldDB" id="A0A834XCY1"/>
<keyword evidence="3" id="KW-1185">Reference proteome</keyword>
<keyword evidence="2" id="KW-0808">Transferase</keyword>
<comment type="caution">
    <text evidence="2">The sequence shown here is derived from an EMBL/GenBank/DDBJ whole genome shotgun (WGS) entry which is preliminary data.</text>
</comment>
<dbReference type="Gene3D" id="3.10.20.370">
    <property type="match status" value="1"/>
</dbReference>
<keyword evidence="2" id="KW-0695">RNA-directed DNA polymerase</keyword>
<organism evidence="2 3">
    <name type="scientific">Senna tora</name>
    <dbReference type="NCBI Taxonomy" id="362788"/>
    <lineage>
        <taxon>Eukaryota</taxon>
        <taxon>Viridiplantae</taxon>
        <taxon>Streptophyta</taxon>
        <taxon>Embryophyta</taxon>
        <taxon>Tracheophyta</taxon>
        <taxon>Spermatophyta</taxon>
        <taxon>Magnoliopsida</taxon>
        <taxon>eudicotyledons</taxon>
        <taxon>Gunneridae</taxon>
        <taxon>Pentapetalae</taxon>
        <taxon>rosids</taxon>
        <taxon>fabids</taxon>
        <taxon>Fabales</taxon>
        <taxon>Fabaceae</taxon>
        <taxon>Caesalpinioideae</taxon>
        <taxon>Cassia clade</taxon>
        <taxon>Senna</taxon>
    </lineage>
</organism>
<evidence type="ECO:0000313" key="2">
    <source>
        <dbReference type="EMBL" id="KAF7842062.1"/>
    </source>
</evidence>
<dbReference type="GO" id="GO:0004523">
    <property type="term" value="F:RNA-DNA hybrid ribonuclease activity"/>
    <property type="evidence" value="ECO:0007669"/>
    <property type="project" value="InterPro"/>
</dbReference>
<gene>
    <name evidence="2" type="ORF">G2W53_004360</name>
</gene>
<dbReference type="CDD" id="cd09279">
    <property type="entry name" value="RNase_HI_like"/>
    <property type="match status" value="1"/>
</dbReference>